<proteinExistence type="predicted"/>
<comment type="caution">
    <text evidence="1">The sequence shown here is derived from an EMBL/GenBank/DDBJ whole genome shotgun (WGS) entry which is preliminary data.</text>
</comment>
<protein>
    <submittedName>
        <fullName evidence="1">Uncharacterized protein</fullName>
    </submittedName>
</protein>
<dbReference type="EMBL" id="JAHDYR010000053">
    <property type="protein sequence ID" value="KAG9391628.1"/>
    <property type="molecule type" value="Genomic_DNA"/>
</dbReference>
<dbReference type="Proteomes" id="UP000717585">
    <property type="component" value="Unassembled WGS sequence"/>
</dbReference>
<evidence type="ECO:0000313" key="2">
    <source>
        <dbReference type="Proteomes" id="UP000717585"/>
    </source>
</evidence>
<evidence type="ECO:0000313" key="1">
    <source>
        <dbReference type="EMBL" id="KAG9391628.1"/>
    </source>
</evidence>
<name>A0A8J6E041_9EUKA</name>
<dbReference type="AlphaFoldDB" id="A0A8J6E041"/>
<reference evidence="1" key="1">
    <citation type="submission" date="2021-05" db="EMBL/GenBank/DDBJ databases">
        <title>A free-living protist that lacks canonical eukaryotic 1 DNA replication and segregation systems.</title>
        <authorList>
            <person name="Salas-Leiva D.E."/>
            <person name="Tromer E.C."/>
            <person name="Curtis B.A."/>
            <person name="Jerlstrom-Hultqvist J."/>
            <person name="Kolisko M."/>
            <person name="Yi Z."/>
            <person name="Salas-Leiva J.S."/>
            <person name="Gallot-Lavallee L."/>
            <person name="Kops G.J.P.L."/>
            <person name="Archibald J.M."/>
            <person name="Simpson A.G.B."/>
            <person name="Roger A.J."/>
        </authorList>
    </citation>
    <scope>NUCLEOTIDE SEQUENCE</scope>
    <source>
        <strain evidence="1">BICM</strain>
    </source>
</reference>
<accession>A0A8J6E041</accession>
<organism evidence="1 2">
    <name type="scientific">Carpediemonas membranifera</name>
    <dbReference type="NCBI Taxonomy" id="201153"/>
    <lineage>
        <taxon>Eukaryota</taxon>
        <taxon>Metamonada</taxon>
        <taxon>Carpediemonas-like organisms</taxon>
        <taxon>Carpediemonas</taxon>
    </lineage>
</organism>
<keyword evidence="2" id="KW-1185">Reference proteome</keyword>
<gene>
    <name evidence="1" type="ORF">J8273_6393</name>
</gene>
<sequence>MQYGPALGDIEDLIFQLCRISASAVDISLAKREFIPSFRCTAVVIPNNSANANLITTFRRTAMQFIHLLSVSPTSTFSIHFLSKPGVVSYSLCVRVSTRPFIDPLGRDSFISFAQTLSRRLAQRIQASPAPRDISVAVAAARQPTTKAFDSTWVEPGSAGVGYYHTAVPAAIDEDEDVACFDLTGVSSLNEPGATLSAWFERESDDV</sequence>